<feature type="compositionally biased region" description="Basic and acidic residues" evidence="1">
    <location>
        <begin position="7"/>
        <end position="18"/>
    </location>
</feature>
<feature type="region of interest" description="Disordered" evidence="1">
    <location>
        <begin position="1"/>
        <end position="23"/>
    </location>
</feature>
<evidence type="ECO:0000256" key="1">
    <source>
        <dbReference type="SAM" id="MobiDB-lite"/>
    </source>
</evidence>
<proteinExistence type="predicted"/>
<sequence>MVASTIRRRDGTPEDSRPDQSGYFLEQGQRCCSRSQTPIQAEAEGLSWVMKEVWDRGSNNSCLNLTASS</sequence>
<protein>
    <submittedName>
        <fullName evidence="2">Uncharacterized protein</fullName>
    </submittedName>
</protein>
<comment type="caution">
    <text evidence="2">The sequence shown here is derived from an EMBL/GenBank/DDBJ whole genome shotgun (WGS) entry which is preliminary data.</text>
</comment>
<accession>A0ABQ7EL19</accession>
<gene>
    <name evidence="2" type="ORF">DY000_02024344</name>
</gene>
<reference evidence="2 3" key="1">
    <citation type="journal article" date="2020" name="BMC Genomics">
        <title>Intraspecific diversification of the crop wild relative Brassica cretica Lam. using demographic model selection.</title>
        <authorList>
            <person name="Kioukis A."/>
            <person name="Michalopoulou V.A."/>
            <person name="Briers L."/>
            <person name="Pirintsos S."/>
            <person name="Studholme D.J."/>
            <person name="Pavlidis P."/>
            <person name="Sarris P.F."/>
        </authorList>
    </citation>
    <scope>NUCLEOTIDE SEQUENCE [LARGE SCALE GENOMIC DNA]</scope>
    <source>
        <strain evidence="3">cv. PFS-1207/04</strain>
    </source>
</reference>
<organism evidence="2 3">
    <name type="scientific">Brassica cretica</name>
    <name type="common">Mustard</name>
    <dbReference type="NCBI Taxonomy" id="69181"/>
    <lineage>
        <taxon>Eukaryota</taxon>
        <taxon>Viridiplantae</taxon>
        <taxon>Streptophyta</taxon>
        <taxon>Embryophyta</taxon>
        <taxon>Tracheophyta</taxon>
        <taxon>Spermatophyta</taxon>
        <taxon>Magnoliopsida</taxon>
        <taxon>eudicotyledons</taxon>
        <taxon>Gunneridae</taxon>
        <taxon>Pentapetalae</taxon>
        <taxon>rosids</taxon>
        <taxon>malvids</taxon>
        <taxon>Brassicales</taxon>
        <taxon>Brassicaceae</taxon>
        <taxon>Brassiceae</taxon>
        <taxon>Brassica</taxon>
    </lineage>
</organism>
<name>A0ABQ7EL19_BRACR</name>
<keyword evidence="3" id="KW-1185">Reference proteome</keyword>
<evidence type="ECO:0000313" key="2">
    <source>
        <dbReference type="EMBL" id="KAF3597171.1"/>
    </source>
</evidence>
<dbReference type="EMBL" id="QGKV02000299">
    <property type="protein sequence ID" value="KAF3597171.1"/>
    <property type="molecule type" value="Genomic_DNA"/>
</dbReference>
<evidence type="ECO:0000313" key="3">
    <source>
        <dbReference type="Proteomes" id="UP000266723"/>
    </source>
</evidence>
<dbReference type="Proteomes" id="UP000266723">
    <property type="component" value="Unassembled WGS sequence"/>
</dbReference>